<sequence length="108" mass="12223">MGCCNLMSSSNPMQQEEYHLKWHYDIFFSSPIPAAYRHPVQYNIFLAVEALTAIRTSGSLFSSTLDSKGSPARTVENAGHLCFSCSLRHFRGRSRESSYHSWRSDAAE</sequence>
<reference evidence="1 2" key="1">
    <citation type="journal article" date="2023" name="Arcadia Sci">
        <title>De novo assembly of a long-read Amblyomma americanum tick genome.</title>
        <authorList>
            <person name="Chou S."/>
            <person name="Poskanzer K.E."/>
            <person name="Rollins M."/>
            <person name="Thuy-Boun P.S."/>
        </authorList>
    </citation>
    <scope>NUCLEOTIDE SEQUENCE [LARGE SCALE GENOMIC DNA]</scope>
    <source>
        <strain evidence="1">F_SG_1</strain>
        <tissue evidence="1">Salivary glands</tissue>
    </source>
</reference>
<dbReference type="EMBL" id="JARKHS020006433">
    <property type="protein sequence ID" value="KAK8782651.1"/>
    <property type="molecule type" value="Genomic_DNA"/>
</dbReference>
<keyword evidence="2" id="KW-1185">Reference proteome</keyword>
<accession>A0AAQ4F713</accession>
<evidence type="ECO:0000313" key="2">
    <source>
        <dbReference type="Proteomes" id="UP001321473"/>
    </source>
</evidence>
<dbReference type="AlphaFoldDB" id="A0AAQ4F713"/>
<gene>
    <name evidence="1" type="ORF">V5799_016009</name>
</gene>
<organism evidence="1 2">
    <name type="scientific">Amblyomma americanum</name>
    <name type="common">Lone star tick</name>
    <dbReference type="NCBI Taxonomy" id="6943"/>
    <lineage>
        <taxon>Eukaryota</taxon>
        <taxon>Metazoa</taxon>
        <taxon>Ecdysozoa</taxon>
        <taxon>Arthropoda</taxon>
        <taxon>Chelicerata</taxon>
        <taxon>Arachnida</taxon>
        <taxon>Acari</taxon>
        <taxon>Parasitiformes</taxon>
        <taxon>Ixodida</taxon>
        <taxon>Ixodoidea</taxon>
        <taxon>Ixodidae</taxon>
        <taxon>Amblyomminae</taxon>
        <taxon>Amblyomma</taxon>
    </lineage>
</organism>
<comment type="caution">
    <text evidence="1">The sequence shown here is derived from an EMBL/GenBank/DDBJ whole genome shotgun (WGS) entry which is preliminary data.</text>
</comment>
<protein>
    <submittedName>
        <fullName evidence="1">Uncharacterized protein</fullName>
    </submittedName>
</protein>
<dbReference type="Proteomes" id="UP001321473">
    <property type="component" value="Unassembled WGS sequence"/>
</dbReference>
<evidence type="ECO:0000313" key="1">
    <source>
        <dbReference type="EMBL" id="KAK8782651.1"/>
    </source>
</evidence>
<name>A0AAQ4F713_AMBAM</name>
<proteinExistence type="predicted"/>